<organism evidence="6 7">
    <name type="scientific">Mycena chlorophos</name>
    <name type="common">Agaric fungus</name>
    <name type="synonym">Agaricus chlorophos</name>
    <dbReference type="NCBI Taxonomy" id="658473"/>
    <lineage>
        <taxon>Eukaryota</taxon>
        <taxon>Fungi</taxon>
        <taxon>Dikarya</taxon>
        <taxon>Basidiomycota</taxon>
        <taxon>Agaricomycotina</taxon>
        <taxon>Agaricomycetes</taxon>
        <taxon>Agaricomycetidae</taxon>
        <taxon>Agaricales</taxon>
        <taxon>Marasmiineae</taxon>
        <taxon>Mycenaceae</taxon>
        <taxon>Mycena</taxon>
    </lineage>
</organism>
<dbReference type="PANTHER" id="PTHR33798:SF5">
    <property type="entry name" value="FLAVIN REDUCTASE LIKE DOMAIN-CONTAINING PROTEIN"/>
    <property type="match status" value="1"/>
</dbReference>
<dbReference type="OrthoDB" id="298012at2759"/>
<evidence type="ECO:0000313" key="7">
    <source>
        <dbReference type="Proteomes" id="UP000613580"/>
    </source>
</evidence>
<keyword evidence="3" id="KW-0288">FMN</keyword>
<protein>
    <submittedName>
        <fullName evidence="6">Carboxypeptidase S</fullName>
    </submittedName>
</protein>
<keyword evidence="7" id="KW-1185">Reference proteome</keyword>
<comment type="similarity">
    <text evidence="4">Belongs to the flavoredoxin family.</text>
</comment>
<comment type="cofactor">
    <cofactor evidence="1">
        <name>FMN</name>
        <dbReference type="ChEBI" id="CHEBI:58210"/>
    </cofactor>
</comment>
<keyword evidence="2" id="KW-0285">Flavoprotein</keyword>
<keyword evidence="6" id="KW-0645">Protease</keyword>
<dbReference type="InterPro" id="IPR012349">
    <property type="entry name" value="Split_barrel_FMN-bd"/>
</dbReference>
<accession>A0A8H6TGN5</accession>
<dbReference type="SMART" id="SM00903">
    <property type="entry name" value="Flavin_Reduct"/>
    <property type="match status" value="1"/>
</dbReference>
<dbReference type="GO" id="GO:0010181">
    <property type="term" value="F:FMN binding"/>
    <property type="evidence" value="ECO:0007669"/>
    <property type="project" value="InterPro"/>
</dbReference>
<comment type="caution">
    <text evidence="6">The sequence shown here is derived from an EMBL/GenBank/DDBJ whole genome shotgun (WGS) entry which is preliminary data.</text>
</comment>
<dbReference type="InterPro" id="IPR002563">
    <property type="entry name" value="Flavin_Rdtase-like_dom"/>
</dbReference>
<dbReference type="Proteomes" id="UP000613580">
    <property type="component" value="Unassembled WGS sequence"/>
</dbReference>
<gene>
    <name evidence="6" type="ORF">HMN09_00344600</name>
</gene>
<proteinExistence type="inferred from homology"/>
<evidence type="ECO:0000256" key="3">
    <source>
        <dbReference type="ARBA" id="ARBA00022643"/>
    </source>
</evidence>
<evidence type="ECO:0000256" key="2">
    <source>
        <dbReference type="ARBA" id="ARBA00022630"/>
    </source>
</evidence>
<evidence type="ECO:0000313" key="6">
    <source>
        <dbReference type="EMBL" id="KAF7318358.1"/>
    </source>
</evidence>
<reference evidence="6" key="1">
    <citation type="submission" date="2020-05" db="EMBL/GenBank/DDBJ databases">
        <title>Mycena genomes resolve the evolution of fungal bioluminescence.</title>
        <authorList>
            <person name="Tsai I.J."/>
        </authorList>
    </citation>
    <scope>NUCLEOTIDE SEQUENCE</scope>
    <source>
        <strain evidence="6">110903Hualien_Pintung</strain>
    </source>
</reference>
<dbReference type="EMBL" id="JACAZE010000004">
    <property type="protein sequence ID" value="KAF7318358.1"/>
    <property type="molecule type" value="Genomic_DNA"/>
</dbReference>
<dbReference type="GO" id="GO:0004180">
    <property type="term" value="F:carboxypeptidase activity"/>
    <property type="evidence" value="ECO:0007669"/>
    <property type="project" value="UniProtKB-KW"/>
</dbReference>
<dbReference type="SUPFAM" id="SSF50475">
    <property type="entry name" value="FMN-binding split barrel"/>
    <property type="match status" value="1"/>
</dbReference>
<sequence length="283" mass="31062">MAAPTLPKGNSASLPAFKPSGFKYTQAPNPEWTFGEPPTTTEIGRQWAEQEKLGWKTFLPAETDPQKMLAFFISAIVPRPIAFISSIAANGDENLAPFSWFSQVSTTPAVISVSFAAWPRRKDTGVNIRETKGFTINMISESWANNANCCATDAPPDVNEWILSGLTKEPSTHVKPARVKEAALSMECEFLQHIEIKHPDGTIAADHILATVKCIHIRKAVMSEKGNVDPEKLLGVGRLGDISYAKIGDGFRTARPRWNEIAAEVKEKLGVESKLNLPRSSYI</sequence>
<keyword evidence="6" id="KW-0121">Carboxypeptidase</keyword>
<evidence type="ECO:0000259" key="5">
    <source>
        <dbReference type="SMART" id="SM00903"/>
    </source>
</evidence>
<dbReference type="Pfam" id="PF01613">
    <property type="entry name" value="Flavin_Reduct"/>
    <property type="match status" value="1"/>
</dbReference>
<dbReference type="AlphaFoldDB" id="A0A8H6TGN5"/>
<dbReference type="PANTHER" id="PTHR33798">
    <property type="entry name" value="FLAVOPROTEIN OXYGENASE"/>
    <property type="match status" value="1"/>
</dbReference>
<name>A0A8H6TGN5_MYCCL</name>
<dbReference type="Gene3D" id="2.30.110.10">
    <property type="entry name" value="Electron Transport, Fmn-binding Protein, Chain A"/>
    <property type="match status" value="1"/>
</dbReference>
<evidence type="ECO:0000256" key="1">
    <source>
        <dbReference type="ARBA" id="ARBA00001917"/>
    </source>
</evidence>
<feature type="domain" description="Flavin reductase like" evidence="5">
    <location>
        <begin position="74"/>
        <end position="229"/>
    </location>
</feature>
<evidence type="ECO:0000256" key="4">
    <source>
        <dbReference type="ARBA" id="ARBA00038054"/>
    </source>
</evidence>
<keyword evidence="6" id="KW-0378">Hydrolase</keyword>